<proteinExistence type="predicted"/>
<evidence type="ECO:0000313" key="2">
    <source>
        <dbReference type="Proteomes" id="UP001187192"/>
    </source>
</evidence>
<sequence length="150" mass="16123">MDALGEGGTSLKMVVCLCARKVLVLFPSIAWLGSLCKEGKAGSSRLRSSYGHKGAMPSCLCSWPCLLSAEVRKVGSASLVYKDLVVAEDCLFSPLLTTKAPDYTTKKSVVALLSRRIPIALILYWGGTALHPQFLLVAGRGRASRLRLLL</sequence>
<reference evidence="1" key="1">
    <citation type="submission" date="2023-07" db="EMBL/GenBank/DDBJ databases">
        <title>draft genome sequence of fig (Ficus carica).</title>
        <authorList>
            <person name="Takahashi T."/>
            <person name="Nishimura K."/>
        </authorList>
    </citation>
    <scope>NUCLEOTIDE SEQUENCE</scope>
</reference>
<accession>A0AA88JHE3</accession>
<dbReference type="Proteomes" id="UP001187192">
    <property type="component" value="Unassembled WGS sequence"/>
</dbReference>
<organism evidence="1 2">
    <name type="scientific">Ficus carica</name>
    <name type="common">Common fig</name>
    <dbReference type="NCBI Taxonomy" id="3494"/>
    <lineage>
        <taxon>Eukaryota</taxon>
        <taxon>Viridiplantae</taxon>
        <taxon>Streptophyta</taxon>
        <taxon>Embryophyta</taxon>
        <taxon>Tracheophyta</taxon>
        <taxon>Spermatophyta</taxon>
        <taxon>Magnoliopsida</taxon>
        <taxon>eudicotyledons</taxon>
        <taxon>Gunneridae</taxon>
        <taxon>Pentapetalae</taxon>
        <taxon>rosids</taxon>
        <taxon>fabids</taxon>
        <taxon>Rosales</taxon>
        <taxon>Moraceae</taxon>
        <taxon>Ficeae</taxon>
        <taxon>Ficus</taxon>
    </lineage>
</organism>
<dbReference type="EMBL" id="BTGU01016798">
    <property type="protein sequence ID" value="GMN72486.1"/>
    <property type="molecule type" value="Genomic_DNA"/>
</dbReference>
<evidence type="ECO:0000313" key="1">
    <source>
        <dbReference type="EMBL" id="GMN72486.1"/>
    </source>
</evidence>
<dbReference type="AlphaFoldDB" id="A0AA88JHE3"/>
<name>A0AA88JHE3_FICCA</name>
<comment type="caution">
    <text evidence="1">The sequence shown here is derived from an EMBL/GenBank/DDBJ whole genome shotgun (WGS) entry which is preliminary data.</text>
</comment>
<protein>
    <submittedName>
        <fullName evidence="1">Uncharacterized protein</fullName>
    </submittedName>
</protein>
<keyword evidence="2" id="KW-1185">Reference proteome</keyword>
<gene>
    <name evidence="1" type="ORF">TIFTF001_055248</name>
</gene>